<dbReference type="PANTHER" id="PTHR11669:SF8">
    <property type="entry name" value="DNA POLYMERASE III SUBUNIT DELTA"/>
    <property type="match status" value="1"/>
</dbReference>
<dbReference type="GO" id="GO:0006261">
    <property type="term" value="P:DNA-templated DNA replication"/>
    <property type="evidence" value="ECO:0007669"/>
    <property type="project" value="TreeGrafter"/>
</dbReference>
<organism evidence="1 2">
    <name type="scientific">Candidatus Enterenecus faecium</name>
    <dbReference type="NCBI Taxonomy" id="2840780"/>
    <lineage>
        <taxon>Bacteria</taxon>
        <taxon>Bacillati</taxon>
        <taxon>Bacillota</taxon>
        <taxon>Clostridia</taxon>
        <taxon>Eubacteriales</taxon>
        <taxon>Candidatus Enterenecus</taxon>
    </lineage>
</organism>
<dbReference type="Gene3D" id="3.40.50.300">
    <property type="entry name" value="P-loop containing nucleotide triphosphate hydrolases"/>
    <property type="match status" value="1"/>
</dbReference>
<sequence>MMDLPQTLSHAYLITGGSEQQRQELARRMAAAYLCTGQPAPCGVCRHCRKVQGGIHPDVQWVTTLADKREITVDQARTLRADLYVTPNEGARKVYIIDPADALNPAAQNALLKSLEDGPAYGAFLLLCEQPGRLLETVRSRCETLSLPPQEDQPDPQQLEKAQALAQLLLTGSELEVAQQLTALELEKPKSAQLLELLSLTEGCVAGQLAQHPQRGVKLLQILKQCRENGVYNPGAGHVLGWVCTRLFA</sequence>
<gene>
    <name evidence="1" type="ORF">IAD31_02185</name>
</gene>
<dbReference type="PANTHER" id="PTHR11669">
    <property type="entry name" value="REPLICATION FACTOR C / DNA POLYMERASE III GAMMA-TAU SUBUNIT"/>
    <property type="match status" value="1"/>
</dbReference>
<accession>A0A9D0YR27</accession>
<name>A0A9D0YR27_9FIRM</name>
<proteinExistence type="predicted"/>
<evidence type="ECO:0008006" key="3">
    <source>
        <dbReference type="Google" id="ProtNLM"/>
    </source>
</evidence>
<comment type="caution">
    <text evidence="1">The sequence shown here is derived from an EMBL/GenBank/DDBJ whole genome shotgun (WGS) entry which is preliminary data.</text>
</comment>
<dbReference type="GO" id="GO:0009360">
    <property type="term" value="C:DNA polymerase III complex"/>
    <property type="evidence" value="ECO:0007669"/>
    <property type="project" value="TreeGrafter"/>
</dbReference>
<dbReference type="InterPro" id="IPR050238">
    <property type="entry name" value="DNA_Rep/Repair_Clamp_Loader"/>
</dbReference>
<reference evidence="1" key="1">
    <citation type="submission" date="2020-10" db="EMBL/GenBank/DDBJ databases">
        <authorList>
            <person name="Gilroy R."/>
        </authorList>
    </citation>
    <scope>NUCLEOTIDE SEQUENCE</scope>
    <source>
        <strain evidence="1">ChiGjej2B2-12916</strain>
    </source>
</reference>
<dbReference type="AlphaFoldDB" id="A0A9D0YR27"/>
<protein>
    <recommendedName>
        <fullName evidence="3">DNA-directed DNA polymerase</fullName>
    </recommendedName>
</protein>
<dbReference type="SUPFAM" id="SSF52540">
    <property type="entry name" value="P-loop containing nucleoside triphosphate hydrolases"/>
    <property type="match status" value="1"/>
</dbReference>
<evidence type="ECO:0000313" key="1">
    <source>
        <dbReference type="EMBL" id="HIQ60389.1"/>
    </source>
</evidence>
<dbReference type="InterPro" id="IPR027417">
    <property type="entry name" value="P-loop_NTPase"/>
</dbReference>
<dbReference type="Pfam" id="PF13177">
    <property type="entry name" value="DNA_pol3_delta2"/>
    <property type="match status" value="1"/>
</dbReference>
<dbReference type="EMBL" id="DVFO01000020">
    <property type="protein sequence ID" value="HIQ60389.1"/>
    <property type="molecule type" value="Genomic_DNA"/>
</dbReference>
<evidence type="ECO:0000313" key="2">
    <source>
        <dbReference type="Proteomes" id="UP000886879"/>
    </source>
</evidence>
<dbReference type="Proteomes" id="UP000886879">
    <property type="component" value="Unassembled WGS sequence"/>
</dbReference>
<reference evidence="1" key="2">
    <citation type="journal article" date="2021" name="PeerJ">
        <title>Extensive microbial diversity within the chicken gut microbiome revealed by metagenomics and culture.</title>
        <authorList>
            <person name="Gilroy R."/>
            <person name="Ravi A."/>
            <person name="Getino M."/>
            <person name="Pursley I."/>
            <person name="Horton D.L."/>
            <person name="Alikhan N.F."/>
            <person name="Baker D."/>
            <person name="Gharbi K."/>
            <person name="Hall N."/>
            <person name="Watson M."/>
            <person name="Adriaenssens E.M."/>
            <person name="Foster-Nyarko E."/>
            <person name="Jarju S."/>
            <person name="Secka A."/>
            <person name="Antonio M."/>
            <person name="Oren A."/>
            <person name="Chaudhuri R.R."/>
            <person name="La Ragione R."/>
            <person name="Hildebrand F."/>
            <person name="Pallen M.J."/>
        </authorList>
    </citation>
    <scope>NUCLEOTIDE SEQUENCE</scope>
    <source>
        <strain evidence="1">ChiGjej2B2-12916</strain>
    </source>
</reference>